<evidence type="ECO:0000259" key="1">
    <source>
        <dbReference type="Pfam" id="PF22521"/>
    </source>
</evidence>
<dbReference type="AlphaFoldDB" id="A0A411PGG1"/>
<dbReference type="RefSeq" id="WP_130599061.1">
    <property type="nucleotide sequence ID" value="NZ_CP036200.1"/>
</dbReference>
<dbReference type="Pfam" id="PF22521">
    <property type="entry name" value="HypF_C_2"/>
    <property type="match status" value="1"/>
</dbReference>
<evidence type="ECO:0000313" key="2">
    <source>
        <dbReference type="EMBL" id="QBF82686.1"/>
    </source>
</evidence>
<dbReference type="OrthoDB" id="5808866at2"/>
<name>A0A411PGG1_9GAMM</name>
<dbReference type="Proteomes" id="UP000291106">
    <property type="component" value="Chromosome"/>
</dbReference>
<sequence length="159" mass="17431">MAVAAAIIGCKIHHDSPESITQQLADSFVADAAAYRGNNAPRVDFPLTKGEAHRSINWCKTLGTLMSFRLAGETDTKMLAFAFHDSLADYLSNWIEHVDQNIGVQHLVLAGSEFDNPVLAQRINLRIGNNTPILVNHQLDLEGANLAVGGIFLAQRRRK</sequence>
<evidence type="ECO:0000313" key="3">
    <source>
        <dbReference type="Proteomes" id="UP000291106"/>
    </source>
</evidence>
<reference evidence="2 3" key="1">
    <citation type="submission" date="2019-02" db="EMBL/GenBank/DDBJ databases">
        <title>Shewanella sp. D4-2 isolated from Dokdo Island.</title>
        <authorList>
            <person name="Baek K."/>
        </authorList>
    </citation>
    <scope>NUCLEOTIDE SEQUENCE [LARGE SCALE GENOMIC DNA]</scope>
    <source>
        <strain evidence="2 3">D4-2</strain>
    </source>
</reference>
<dbReference type="EMBL" id="CP036200">
    <property type="protein sequence ID" value="QBF82686.1"/>
    <property type="molecule type" value="Genomic_DNA"/>
</dbReference>
<gene>
    <name evidence="2" type="ORF">EXU30_08285</name>
</gene>
<dbReference type="InterPro" id="IPR055128">
    <property type="entry name" value="HypF_C_2"/>
</dbReference>
<accession>A0A411PGG1</accession>
<dbReference type="KEGG" id="smai:EXU30_08285"/>
<organism evidence="2 3">
    <name type="scientific">Shewanella maritima</name>
    <dbReference type="NCBI Taxonomy" id="2520507"/>
    <lineage>
        <taxon>Bacteria</taxon>
        <taxon>Pseudomonadati</taxon>
        <taxon>Pseudomonadota</taxon>
        <taxon>Gammaproteobacteria</taxon>
        <taxon>Alteromonadales</taxon>
        <taxon>Shewanellaceae</taxon>
        <taxon>Shewanella</taxon>
    </lineage>
</organism>
<dbReference type="Gene3D" id="3.30.420.40">
    <property type="match status" value="1"/>
</dbReference>
<protein>
    <recommendedName>
        <fullName evidence="1">Carbamoyltransferase Kae1-like domain-containing protein</fullName>
    </recommendedName>
</protein>
<feature type="domain" description="Carbamoyltransferase Kae1-like" evidence="1">
    <location>
        <begin position="32"/>
        <end position="149"/>
    </location>
</feature>
<proteinExistence type="predicted"/>
<keyword evidence="3" id="KW-1185">Reference proteome</keyword>